<organism evidence="1 2">
    <name type="scientific">Klebsiella michiganensis</name>
    <dbReference type="NCBI Taxonomy" id="1134687"/>
    <lineage>
        <taxon>Bacteria</taxon>
        <taxon>Pseudomonadati</taxon>
        <taxon>Pseudomonadota</taxon>
        <taxon>Gammaproteobacteria</taxon>
        <taxon>Enterobacterales</taxon>
        <taxon>Enterobacteriaceae</taxon>
        <taxon>Klebsiella/Raoultella group</taxon>
        <taxon>Klebsiella</taxon>
    </lineage>
</organism>
<dbReference type="AntiFam" id="ANF00095">
    <property type="entry name" value="Shadow ORF (opposite ABC transporters)"/>
</dbReference>
<comment type="caution">
    <text evidence="1">The sequence shown here is derived from an EMBL/GenBank/DDBJ whole genome shotgun (WGS) entry which is preliminary data.</text>
</comment>
<accession>A0A7H4N6R1</accession>
<dbReference type="AlphaFoldDB" id="A0A7H4N6R1"/>
<dbReference type="AntiFam" id="ANF00142">
    <property type="entry name" value="Shadow ORF (opposite yadG)"/>
</dbReference>
<reference evidence="1 2" key="1">
    <citation type="submission" date="2018-06" db="EMBL/GenBank/DDBJ databases">
        <authorList>
            <consortium name="Pathogen Informatics"/>
            <person name="Doyle S."/>
        </authorList>
    </citation>
    <scope>NUCLEOTIDE SEQUENCE [LARGE SCALE GENOMIC DNA]</scope>
    <source>
        <strain evidence="1 2">NCTC11685</strain>
    </source>
</reference>
<dbReference type="EMBL" id="UGMS01000001">
    <property type="protein sequence ID" value="STV79532.1"/>
    <property type="molecule type" value="Genomic_DNA"/>
</dbReference>
<dbReference type="Proteomes" id="UP000254863">
    <property type="component" value="Unassembled WGS sequence"/>
</dbReference>
<gene>
    <name evidence="1" type="ORF">NCTC11685_02746</name>
</gene>
<evidence type="ECO:0000313" key="2">
    <source>
        <dbReference type="Proteomes" id="UP000254863"/>
    </source>
</evidence>
<name>A0A7H4N6R1_9ENTR</name>
<protein>
    <submittedName>
        <fullName evidence="1">Uncharacterized protein</fullName>
    </submittedName>
</protein>
<proteinExistence type="predicted"/>
<sequence>MRRIEQFAWGGHLRQLAARFKYRDQVAELHGFINIVSDHNDGFAHLFLNTQKLFLQLFADHRVDRAERFVHQHKLRVCRQGAGNAHALLLASGKLPGEAFGDLRIQTDDFQ</sequence>
<evidence type="ECO:0000313" key="1">
    <source>
        <dbReference type="EMBL" id="STV79532.1"/>
    </source>
</evidence>